<comment type="caution">
    <text evidence="2">The sequence shown here is derived from an EMBL/GenBank/DDBJ whole genome shotgun (WGS) entry which is preliminary data.</text>
</comment>
<dbReference type="AlphaFoldDB" id="D1VZF1"/>
<dbReference type="RefSeq" id="WP_008123998.1">
    <property type="nucleotide sequence ID" value="NZ_ADEF01000032.1"/>
</dbReference>
<sequence>MNTKLQLFCAILLCFAIKWNAVFAAGHDIGIQKATTKEIKSDPVNVVYDAVATRSTTNSSEITELELSLVKLLLTHEGLGYPKANAKSRIALKNICDAPKKYTKDQLLQARQDFLNDTDVEMPVNGKRYTIKFYGIGQDVFLLDYSGGKVSTRKTTQGQLPDESACFTAHVLKNGRVAFETVDKKWLSYPTKTPGPSWLKDYAPNGVTDKLDEAANGLELQKAGKGEHVDLGNPLNLFGKFFIKSKRGTDANSYAEVQGYWLLNTKNNTFDGAGDPYYSEELSSVMLIEPVTKTTDIRQSERTLKRTSENKIYTLSGQRIFVKKLSDLPRGIYIVNGKKLLVQ</sequence>
<proteinExistence type="predicted"/>
<dbReference type="Proteomes" id="UP000004001">
    <property type="component" value="Unassembled WGS sequence"/>
</dbReference>
<gene>
    <name evidence="2" type="ORF">HMPREF9019_1884</name>
</gene>
<feature type="chain" id="PRO_5003026595" evidence="1">
    <location>
        <begin position="25"/>
        <end position="343"/>
    </location>
</feature>
<name>D1VZF1_9BACT</name>
<evidence type="ECO:0000313" key="2">
    <source>
        <dbReference type="EMBL" id="EFA97518.1"/>
    </source>
</evidence>
<keyword evidence="3" id="KW-1185">Reference proteome</keyword>
<dbReference type="EMBL" id="ADEF01000032">
    <property type="protein sequence ID" value="EFA97518.1"/>
    <property type="molecule type" value="Genomic_DNA"/>
</dbReference>
<organism evidence="2 3">
    <name type="scientific">Hoylesella timonensis CRIS 5C-B1</name>
    <dbReference type="NCBI Taxonomy" id="679189"/>
    <lineage>
        <taxon>Bacteria</taxon>
        <taxon>Pseudomonadati</taxon>
        <taxon>Bacteroidota</taxon>
        <taxon>Bacteroidia</taxon>
        <taxon>Bacteroidales</taxon>
        <taxon>Prevotellaceae</taxon>
        <taxon>Hoylesella</taxon>
    </lineage>
</organism>
<keyword evidence="1" id="KW-0732">Signal</keyword>
<protein>
    <submittedName>
        <fullName evidence="2">Uncharacterized protein</fullName>
    </submittedName>
</protein>
<reference evidence="2 3" key="1">
    <citation type="submission" date="2009-12" db="EMBL/GenBank/DDBJ databases">
        <title>Genome Sequence of Prevotella timonensis CRIS 5C-B1.</title>
        <authorList>
            <person name="Durkin A.S."/>
            <person name="Madupu R."/>
            <person name="Torralba M."/>
            <person name="Methe B."/>
            <person name="Sutton G."/>
            <person name="Strausberg R.L."/>
            <person name="Nelson K.E."/>
        </authorList>
    </citation>
    <scope>NUCLEOTIDE SEQUENCE [LARGE SCALE GENOMIC DNA]</scope>
    <source>
        <strain evidence="2 3">CRIS 5C-B1</strain>
    </source>
</reference>
<feature type="signal peptide" evidence="1">
    <location>
        <begin position="1"/>
        <end position="24"/>
    </location>
</feature>
<accession>D1VZF1</accession>
<evidence type="ECO:0000256" key="1">
    <source>
        <dbReference type="SAM" id="SignalP"/>
    </source>
</evidence>
<evidence type="ECO:0000313" key="3">
    <source>
        <dbReference type="Proteomes" id="UP000004001"/>
    </source>
</evidence>